<feature type="non-terminal residue" evidence="2">
    <location>
        <position position="1"/>
    </location>
</feature>
<protein>
    <submittedName>
        <fullName evidence="2">Uncharacterized protein</fullName>
    </submittedName>
</protein>
<organism evidence="2 3">
    <name type="scientific">Rotaria magnacalcarata</name>
    <dbReference type="NCBI Taxonomy" id="392030"/>
    <lineage>
        <taxon>Eukaryota</taxon>
        <taxon>Metazoa</taxon>
        <taxon>Spiralia</taxon>
        <taxon>Gnathifera</taxon>
        <taxon>Rotifera</taxon>
        <taxon>Eurotatoria</taxon>
        <taxon>Bdelloidea</taxon>
        <taxon>Philodinida</taxon>
        <taxon>Philodinidae</taxon>
        <taxon>Rotaria</taxon>
    </lineage>
</organism>
<sequence length="53" mass="5921">MYFSDVQADSCGCLEGEDQCDTSNITYGESDRDGDSDDEQTSWPTKTFSLTRL</sequence>
<name>A0A8S3BY75_9BILA</name>
<feature type="compositionally biased region" description="Polar residues" evidence="1">
    <location>
        <begin position="41"/>
        <end position="53"/>
    </location>
</feature>
<dbReference type="Proteomes" id="UP000676336">
    <property type="component" value="Unassembled WGS sequence"/>
</dbReference>
<proteinExistence type="predicted"/>
<evidence type="ECO:0000313" key="3">
    <source>
        <dbReference type="Proteomes" id="UP000676336"/>
    </source>
</evidence>
<feature type="region of interest" description="Disordered" evidence="1">
    <location>
        <begin position="24"/>
        <end position="53"/>
    </location>
</feature>
<dbReference type="AlphaFoldDB" id="A0A8S3BY75"/>
<reference evidence="2" key="1">
    <citation type="submission" date="2021-02" db="EMBL/GenBank/DDBJ databases">
        <authorList>
            <person name="Nowell W R."/>
        </authorList>
    </citation>
    <scope>NUCLEOTIDE SEQUENCE</scope>
</reference>
<dbReference type="EMBL" id="CAJOBI010162203">
    <property type="protein sequence ID" value="CAF4855533.1"/>
    <property type="molecule type" value="Genomic_DNA"/>
</dbReference>
<gene>
    <name evidence="2" type="ORF">SMN809_LOCUS49602</name>
</gene>
<evidence type="ECO:0000313" key="2">
    <source>
        <dbReference type="EMBL" id="CAF4855533.1"/>
    </source>
</evidence>
<evidence type="ECO:0000256" key="1">
    <source>
        <dbReference type="SAM" id="MobiDB-lite"/>
    </source>
</evidence>
<accession>A0A8S3BY75</accession>
<comment type="caution">
    <text evidence="2">The sequence shown here is derived from an EMBL/GenBank/DDBJ whole genome shotgun (WGS) entry which is preliminary data.</text>
</comment>